<dbReference type="InterPro" id="IPR031968">
    <property type="entry name" value="VASt"/>
</dbReference>
<name>A0A7S3R227_DUNTE</name>
<evidence type="ECO:0000259" key="4">
    <source>
        <dbReference type="PROSITE" id="PS51778"/>
    </source>
</evidence>
<protein>
    <recommendedName>
        <fullName evidence="4">VASt domain-containing protein</fullName>
    </recommendedName>
</protein>
<evidence type="ECO:0000256" key="2">
    <source>
        <dbReference type="ARBA" id="ARBA00023136"/>
    </source>
</evidence>
<feature type="domain" description="VASt" evidence="4">
    <location>
        <begin position="1"/>
        <end position="133"/>
    </location>
</feature>
<comment type="subcellular location">
    <subcellularLocation>
        <location evidence="1">Membrane</location>
    </subcellularLocation>
</comment>
<accession>A0A7S3R227</accession>
<keyword evidence="2 3" id="KW-0472">Membrane</keyword>
<dbReference type="PANTHER" id="PTHR23319">
    <property type="entry name" value="GRAM DOMAIN CONTAINING 1B, ISOFORM E"/>
    <property type="match status" value="1"/>
</dbReference>
<dbReference type="GO" id="GO:0120015">
    <property type="term" value="F:sterol transfer activity"/>
    <property type="evidence" value="ECO:0007669"/>
    <property type="project" value="TreeGrafter"/>
</dbReference>
<dbReference type="EMBL" id="HBIP01025555">
    <property type="protein sequence ID" value="CAE0500319.1"/>
    <property type="molecule type" value="Transcribed_RNA"/>
</dbReference>
<dbReference type="GO" id="GO:0032366">
    <property type="term" value="P:intracellular sterol transport"/>
    <property type="evidence" value="ECO:0007669"/>
    <property type="project" value="TreeGrafter"/>
</dbReference>
<feature type="transmembrane region" description="Helical" evidence="3">
    <location>
        <begin position="168"/>
        <end position="193"/>
    </location>
</feature>
<sequence>MDIGPWGLSNCVDGKQARQRTWKYTKPLNIPIPFSPKIADVTEVHTLQIKEVSGWLLEIVITTDAPKGDTFKVVNQVLCMRGTSAGSCSLRVTMTVEFLKNVGFLKGAIQGGALKDTVKHWGEEVSAVLRASLAGSSPDAAAEDNKDTEVAALPSSAAPAPKHSFAPLLLPGLMALGALLVVGLLFTLAYTGWQSLLRVQQSMVEAMELLVKAQEQLVSLQAARAGEQCTQGSLQ</sequence>
<keyword evidence="3" id="KW-1133">Transmembrane helix</keyword>
<dbReference type="PROSITE" id="PS51778">
    <property type="entry name" value="VAST"/>
    <property type="match status" value="1"/>
</dbReference>
<dbReference type="GO" id="GO:0005886">
    <property type="term" value="C:plasma membrane"/>
    <property type="evidence" value="ECO:0007669"/>
    <property type="project" value="TreeGrafter"/>
</dbReference>
<dbReference type="GO" id="GO:0032934">
    <property type="term" value="F:sterol binding"/>
    <property type="evidence" value="ECO:0007669"/>
    <property type="project" value="TreeGrafter"/>
</dbReference>
<dbReference type="PANTHER" id="PTHR23319:SF4">
    <property type="entry name" value="GRAM DOMAIN CONTAINING 1B, ISOFORM E"/>
    <property type="match status" value="1"/>
</dbReference>
<dbReference type="AlphaFoldDB" id="A0A7S3R227"/>
<reference evidence="5" key="1">
    <citation type="submission" date="2021-01" db="EMBL/GenBank/DDBJ databases">
        <authorList>
            <person name="Corre E."/>
            <person name="Pelletier E."/>
            <person name="Niang G."/>
            <person name="Scheremetjew M."/>
            <person name="Finn R."/>
            <person name="Kale V."/>
            <person name="Holt S."/>
            <person name="Cochrane G."/>
            <person name="Meng A."/>
            <person name="Brown T."/>
            <person name="Cohen L."/>
        </authorList>
    </citation>
    <scope>NUCLEOTIDE SEQUENCE</scope>
    <source>
        <strain evidence="5">CCMP1320</strain>
    </source>
</reference>
<keyword evidence="3" id="KW-0812">Transmembrane</keyword>
<evidence type="ECO:0000256" key="3">
    <source>
        <dbReference type="SAM" id="Phobius"/>
    </source>
</evidence>
<proteinExistence type="predicted"/>
<dbReference type="InterPro" id="IPR051482">
    <property type="entry name" value="Cholesterol_transport"/>
</dbReference>
<evidence type="ECO:0000313" key="5">
    <source>
        <dbReference type="EMBL" id="CAE0500319.1"/>
    </source>
</evidence>
<organism evidence="5">
    <name type="scientific">Dunaliella tertiolecta</name>
    <name type="common">Green alga</name>
    <dbReference type="NCBI Taxonomy" id="3047"/>
    <lineage>
        <taxon>Eukaryota</taxon>
        <taxon>Viridiplantae</taxon>
        <taxon>Chlorophyta</taxon>
        <taxon>core chlorophytes</taxon>
        <taxon>Chlorophyceae</taxon>
        <taxon>CS clade</taxon>
        <taxon>Chlamydomonadales</taxon>
        <taxon>Dunaliellaceae</taxon>
        <taxon>Dunaliella</taxon>
    </lineage>
</organism>
<dbReference type="GO" id="GO:0140268">
    <property type="term" value="C:endoplasmic reticulum-plasma membrane contact site"/>
    <property type="evidence" value="ECO:0007669"/>
    <property type="project" value="TreeGrafter"/>
</dbReference>
<dbReference type="GO" id="GO:0005789">
    <property type="term" value="C:endoplasmic reticulum membrane"/>
    <property type="evidence" value="ECO:0007669"/>
    <property type="project" value="TreeGrafter"/>
</dbReference>
<dbReference type="Pfam" id="PF16016">
    <property type="entry name" value="VASt"/>
    <property type="match status" value="1"/>
</dbReference>
<evidence type="ECO:0000256" key="1">
    <source>
        <dbReference type="ARBA" id="ARBA00004370"/>
    </source>
</evidence>
<gene>
    <name evidence="5" type="ORF">DTER00134_LOCUS15392</name>
</gene>